<evidence type="ECO:0000313" key="2">
    <source>
        <dbReference type="EMBL" id="KJZ13430.1"/>
    </source>
</evidence>
<keyword evidence="3" id="KW-1185">Reference proteome</keyword>
<comment type="caution">
    <text evidence="2">The sequence shown here is derived from an EMBL/GenBank/DDBJ whole genome shotgun (WGS) entry which is preliminary data.</text>
</comment>
<keyword evidence="1" id="KW-0732">Signal</keyword>
<accession>A0A0F4R1R0</accession>
<dbReference type="EMBL" id="JXYA01000001">
    <property type="protein sequence ID" value="KJZ13430.1"/>
    <property type="molecule type" value="Genomic_DNA"/>
</dbReference>
<feature type="chain" id="PRO_5002476090" description="DUF1318 domain-containing protein" evidence="1">
    <location>
        <begin position="22"/>
        <end position="106"/>
    </location>
</feature>
<gene>
    <name evidence="2" type="ORF">TW77_00605</name>
</gene>
<evidence type="ECO:0008006" key="4">
    <source>
        <dbReference type="Google" id="ProtNLM"/>
    </source>
</evidence>
<sequence length="106" mass="11344">MNASKLLTTIAAACMSFSVLAISLDDAKSQGLVGETATGYLGVIKGNSEVNKLVEEVNSKRKAKYQQLAKKNGISLSQVEVMAAKKTFAKTAPGHFVKVDGKWVRK</sequence>
<dbReference type="PIRSF" id="PIRSF025560">
    <property type="entry name" value="UCP025560"/>
    <property type="match status" value="1"/>
</dbReference>
<organism evidence="2 3">
    <name type="scientific">Pseudoalteromonas rubra</name>
    <dbReference type="NCBI Taxonomy" id="43658"/>
    <lineage>
        <taxon>Bacteria</taxon>
        <taxon>Pseudomonadati</taxon>
        <taxon>Pseudomonadota</taxon>
        <taxon>Gammaproteobacteria</taxon>
        <taxon>Alteromonadales</taxon>
        <taxon>Pseudoalteromonadaceae</taxon>
        <taxon>Pseudoalteromonas</taxon>
    </lineage>
</organism>
<dbReference type="PATRIC" id="fig|43658.5.peg.123"/>
<name>A0A0F4R1R0_9GAMM</name>
<evidence type="ECO:0000313" key="3">
    <source>
        <dbReference type="Proteomes" id="UP000033452"/>
    </source>
</evidence>
<protein>
    <recommendedName>
        <fullName evidence="4">DUF1318 domain-containing protein</fullName>
    </recommendedName>
</protein>
<dbReference type="InterPro" id="IPR008309">
    <property type="entry name" value="YdbL"/>
</dbReference>
<dbReference type="RefSeq" id="WP_046003021.1">
    <property type="nucleotide sequence ID" value="NZ_JXYA01000001.1"/>
</dbReference>
<dbReference type="OrthoDB" id="9798130at2"/>
<feature type="signal peptide" evidence="1">
    <location>
        <begin position="1"/>
        <end position="21"/>
    </location>
</feature>
<reference evidence="2 3" key="1">
    <citation type="journal article" date="2015" name="BMC Genomics">
        <title>Genome mining reveals unlocked bioactive potential of marine Gram-negative bacteria.</title>
        <authorList>
            <person name="Machado H."/>
            <person name="Sonnenschein E.C."/>
            <person name="Melchiorsen J."/>
            <person name="Gram L."/>
        </authorList>
    </citation>
    <scope>NUCLEOTIDE SEQUENCE [LARGE SCALE GENOMIC DNA]</scope>
    <source>
        <strain evidence="2 3">S2471</strain>
    </source>
</reference>
<dbReference type="Pfam" id="PF07027">
    <property type="entry name" value="DUF1318"/>
    <property type="match status" value="1"/>
</dbReference>
<evidence type="ECO:0000256" key="1">
    <source>
        <dbReference type="SAM" id="SignalP"/>
    </source>
</evidence>
<dbReference type="AlphaFoldDB" id="A0A0F4R1R0"/>
<dbReference type="Proteomes" id="UP000033452">
    <property type="component" value="Unassembled WGS sequence"/>
</dbReference>
<proteinExistence type="predicted"/>